<evidence type="ECO:0000256" key="2">
    <source>
        <dbReference type="ARBA" id="ARBA00022741"/>
    </source>
</evidence>
<evidence type="ECO:0000313" key="5">
    <source>
        <dbReference type="EMBL" id="MET3663129.1"/>
    </source>
</evidence>
<dbReference type="Proteomes" id="UP001549143">
    <property type="component" value="Unassembled WGS sequence"/>
</dbReference>
<dbReference type="Pfam" id="PF00582">
    <property type="entry name" value="Usp"/>
    <property type="match status" value="2"/>
</dbReference>
<name>A0ABV2KQ13_9HYPH</name>
<evidence type="ECO:0000313" key="6">
    <source>
        <dbReference type="Proteomes" id="UP001549143"/>
    </source>
</evidence>
<evidence type="ECO:0000259" key="4">
    <source>
        <dbReference type="Pfam" id="PF00582"/>
    </source>
</evidence>
<dbReference type="RefSeq" id="WP_354152933.1">
    <property type="nucleotide sequence ID" value="NZ_JBEPMN010000019.1"/>
</dbReference>
<evidence type="ECO:0000256" key="3">
    <source>
        <dbReference type="ARBA" id="ARBA00022840"/>
    </source>
</evidence>
<dbReference type="InterPro" id="IPR006015">
    <property type="entry name" value="Universal_stress_UspA"/>
</dbReference>
<keyword evidence="2" id="KW-0547">Nucleotide-binding</keyword>
<reference evidence="5 6" key="1">
    <citation type="submission" date="2024-06" db="EMBL/GenBank/DDBJ databases">
        <title>Genomic Encyclopedia of Type Strains, Phase IV (KMG-IV): sequencing the most valuable type-strain genomes for metagenomic binning, comparative biology and taxonomic classification.</title>
        <authorList>
            <person name="Goeker M."/>
        </authorList>
    </citation>
    <scope>NUCLEOTIDE SEQUENCE [LARGE SCALE GENOMIC DNA]</scope>
    <source>
        <strain evidence="5 6">DSM 19730</strain>
    </source>
</reference>
<dbReference type="InterPro" id="IPR006016">
    <property type="entry name" value="UspA"/>
</dbReference>
<comment type="similarity">
    <text evidence="1">Belongs to the universal stress protein A family.</text>
</comment>
<evidence type="ECO:0000256" key="1">
    <source>
        <dbReference type="ARBA" id="ARBA00008791"/>
    </source>
</evidence>
<dbReference type="PRINTS" id="PR01438">
    <property type="entry name" value="UNVRSLSTRESS"/>
</dbReference>
<proteinExistence type="inferred from homology"/>
<comment type="caution">
    <text evidence="5">The sequence shown here is derived from an EMBL/GenBank/DDBJ whole genome shotgun (WGS) entry which is preliminary data.</text>
</comment>
<dbReference type="Gene3D" id="3.40.50.620">
    <property type="entry name" value="HUPs"/>
    <property type="match status" value="2"/>
</dbReference>
<organism evidence="5 6">
    <name type="scientific">Aquamicrobium ahrensii</name>
    <dbReference type="NCBI Taxonomy" id="469551"/>
    <lineage>
        <taxon>Bacteria</taxon>
        <taxon>Pseudomonadati</taxon>
        <taxon>Pseudomonadota</taxon>
        <taxon>Alphaproteobacteria</taxon>
        <taxon>Hyphomicrobiales</taxon>
        <taxon>Phyllobacteriaceae</taxon>
        <taxon>Aquamicrobium</taxon>
    </lineage>
</organism>
<sequence length="286" mass="31310">MTISVPRKIMLATDLTPAGDRAFDRAVELASEWNAELVVMHVAESNSARPWGMDRRIRNAETEMEALVRSAKQTCKIVRHTVIGDPADRTLAHAHEFGCDFLITGPAHGKIIGEKYLGSTAARIVRRANVPVLAVRRRPEGPYGSIVAAVDFSDPSRRALLGGHALFPSARLTALHAYQIKPNWSGPNAERTLDIIESEERERAIKEAQHHMEDLITAAGAPALGSTILEGEPEAVLSDYVARNWPDLVVAGTHGRSEIEYDTIGSVAERFLMTLPCDVLAIPTRK</sequence>
<keyword evidence="6" id="KW-1185">Reference proteome</keyword>
<keyword evidence="3" id="KW-0067">ATP-binding</keyword>
<dbReference type="EMBL" id="JBEPMN010000019">
    <property type="protein sequence ID" value="MET3663129.1"/>
    <property type="molecule type" value="Genomic_DNA"/>
</dbReference>
<gene>
    <name evidence="5" type="ORF">ABID44_003484</name>
</gene>
<dbReference type="InterPro" id="IPR014729">
    <property type="entry name" value="Rossmann-like_a/b/a_fold"/>
</dbReference>
<accession>A0ABV2KQ13</accession>
<protein>
    <submittedName>
        <fullName evidence="5">Nucleotide-binding universal stress UspA family protein</fullName>
    </submittedName>
</protein>
<dbReference type="CDD" id="cd00293">
    <property type="entry name" value="USP-like"/>
    <property type="match status" value="2"/>
</dbReference>
<dbReference type="PANTHER" id="PTHR46268">
    <property type="entry name" value="STRESS RESPONSE PROTEIN NHAX"/>
    <property type="match status" value="1"/>
</dbReference>
<dbReference type="PANTHER" id="PTHR46268:SF27">
    <property type="entry name" value="UNIVERSAL STRESS PROTEIN RV2623"/>
    <property type="match status" value="1"/>
</dbReference>
<feature type="domain" description="UspA" evidence="4">
    <location>
        <begin position="7"/>
        <end position="136"/>
    </location>
</feature>
<feature type="domain" description="UspA" evidence="4">
    <location>
        <begin position="143"/>
        <end position="283"/>
    </location>
</feature>
<dbReference type="SUPFAM" id="SSF52402">
    <property type="entry name" value="Adenine nucleotide alpha hydrolases-like"/>
    <property type="match status" value="2"/>
</dbReference>